<name>W6UFL5_ECHGR</name>
<reference evidence="1 2" key="1">
    <citation type="journal article" date="2013" name="Nat. Genet.">
        <title>The genome of the hydatid tapeworm Echinococcus granulosus.</title>
        <authorList>
            <person name="Zheng H."/>
            <person name="Zhang W."/>
            <person name="Zhang L."/>
            <person name="Zhang Z."/>
            <person name="Li J."/>
            <person name="Lu G."/>
            <person name="Zhu Y."/>
            <person name="Wang Y."/>
            <person name="Huang Y."/>
            <person name="Liu J."/>
            <person name="Kang H."/>
            <person name="Chen J."/>
            <person name="Wang L."/>
            <person name="Chen A."/>
            <person name="Yu S."/>
            <person name="Gao Z."/>
            <person name="Jin L."/>
            <person name="Gu W."/>
            <person name="Wang Z."/>
            <person name="Zhao L."/>
            <person name="Shi B."/>
            <person name="Wen H."/>
            <person name="Lin R."/>
            <person name="Jones M.K."/>
            <person name="Brejova B."/>
            <person name="Vinar T."/>
            <person name="Zhao G."/>
            <person name="McManus D.P."/>
            <person name="Chen Z."/>
            <person name="Zhou Y."/>
            <person name="Wang S."/>
        </authorList>
    </citation>
    <scope>NUCLEOTIDE SEQUENCE [LARGE SCALE GENOMIC DNA]</scope>
</reference>
<organism evidence="1 2">
    <name type="scientific">Echinococcus granulosus</name>
    <name type="common">Hydatid tapeworm</name>
    <dbReference type="NCBI Taxonomy" id="6210"/>
    <lineage>
        <taxon>Eukaryota</taxon>
        <taxon>Metazoa</taxon>
        <taxon>Spiralia</taxon>
        <taxon>Lophotrochozoa</taxon>
        <taxon>Platyhelminthes</taxon>
        <taxon>Cestoda</taxon>
        <taxon>Eucestoda</taxon>
        <taxon>Cyclophyllidea</taxon>
        <taxon>Taeniidae</taxon>
        <taxon>Echinococcus</taxon>
        <taxon>Echinococcus granulosus group</taxon>
    </lineage>
</organism>
<evidence type="ECO:0000313" key="1">
    <source>
        <dbReference type="EMBL" id="EUB56922.1"/>
    </source>
</evidence>
<dbReference type="AlphaFoldDB" id="W6UFL5"/>
<keyword evidence="2" id="KW-1185">Reference proteome</keyword>
<dbReference type="KEGG" id="egl:EGR_08228"/>
<protein>
    <submittedName>
        <fullName evidence="1">Uncharacterized protein</fullName>
    </submittedName>
</protein>
<dbReference type="EMBL" id="APAU02000099">
    <property type="protein sequence ID" value="EUB56922.1"/>
    <property type="molecule type" value="Genomic_DNA"/>
</dbReference>
<gene>
    <name evidence="1" type="ORF">EGR_08228</name>
</gene>
<accession>W6UFL5</accession>
<sequence>MSMPMWVVHTTYAENLQSKHDDGLLTPTLVCLVLSAFVATNGRSPLLSNRLAVDIPRDC</sequence>
<dbReference type="GeneID" id="36343943"/>
<proteinExistence type="predicted"/>
<dbReference type="RefSeq" id="XP_024348118.1">
    <property type="nucleotide sequence ID" value="XM_024497477.1"/>
</dbReference>
<evidence type="ECO:0000313" key="2">
    <source>
        <dbReference type="Proteomes" id="UP000019149"/>
    </source>
</evidence>
<dbReference type="Proteomes" id="UP000019149">
    <property type="component" value="Unassembled WGS sequence"/>
</dbReference>
<comment type="caution">
    <text evidence="1">The sequence shown here is derived from an EMBL/GenBank/DDBJ whole genome shotgun (WGS) entry which is preliminary data.</text>
</comment>
<dbReference type="CTD" id="36343943"/>